<dbReference type="PANTHER" id="PTHR10924">
    <property type="entry name" value="MAJOR FACILITATOR SUPERFAMILY PROTEIN-RELATED"/>
    <property type="match status" value="1"/>
</dbReference>
<evidence type="ECO:0000256" key="1">
    <source>
        <dbReference type="ARBA" id="ARBA00004141"/>
    </source>
</evidence>
<dbReference type="EMBL" id="UYSU01036648">
    <property type="protein sequence ID" value="VDL97975.1"/>
    <property type="molecule type" value="Genomic_DNA"/>
</dbReference>
<evidence type="ECO:0000256" key="3">
    <source>
        <dbReference type="ARBA" id="ARBA00022989"/>
    </source>
</evidence>
<dbReference type="SUPFAM" id="SSF103473">
    <property type="entry name" value="MFS general substrate transporter"/>
    <property type="match status" value="1"/>
</dbReference>
<reference evidence="6 7" key="2">
    <citation type="submission" date="2018-11" db="EMBL/GenBank/DDBJ databases">
        <authorList>
            <consortium name="Pathogen Informatics"/>
        </authorList>
    </citation>
    <scope>NUCLEOTIDE SEQUENCE [LARGE SCALE GENOMIC DNA]</scope>
    <source>
        <strain evidence="6 7">NST_G2</strain>
    </source>
</reference>
<dbReference type="GO" id="GO:0020037">
    <property type="term" value="F:heme binding"/>
    <property type="evidence" value="ECO:0007669"/>
    <property type="project" value="TreeGrafter"/>
</dbReference>
<evidence type="ECO:0000313" key="8">
    <source>
        <dbReference type="WBParaSite" id="SSLN_0001203501-mRNA-1"/>
    </source>
</evidence>
<comment type="subcellular location">
    <subcellularLocation>
        <location evidence="1">Membrane</location>
        <topology evidence="1">Multi-pass membrane protein</topology>
    </subcellularLocation>
</comment>
<evidence type="ECO:0000313" key="7">
    <source>
        <dbReference type="Proteomes" id="UP000275846"/>
    </source>
</evidence>
<dbReference type="GO" id="GO:0097037">
    <property type="term" value="P:heme export"/>
    <property type="evidence" value="ECO:0007669"/>
    <property type="project" value="TreeGrafter"/>
</dbReference>
<dbReference type="OrthoDB" id="422206at2759"/>
<dbReference type="InterPro" id="IPR049680">
    <property type="entry name" value="FLVCR1-2_SLC49-like"/>
</dbReference>
<evidence type="ECO:0000256" key="2">
    <source>
        <dbReference type="ARBA" id="ARBA00022692"/>
    </source>
</evidence>
<dbReference type="PANTHER" id="PTHR10924:SF4">
    <property type="entry name" value="GH15861P"/>
    <property type="match status" value="1"/>
</dbReference>
<evidence type="ECO:0000256" key="4">
    <source>
        <dbReference type="ARBA" id="ARBA00023136"/>
    </source>
</evidence>
<accession>A0A183T542</accession>
<dbReference type="AlphaFoldDB" id="A0A183T542"/>
<dbReference type="GO" id="GO:0015232">
    <property type="term" value="F:heme transmembrane transporter activity"/>
    <property type="evidence" value="ECO:0007669"/>
    <property type="project" value="TreeGrafter"/>
</dbReference>
<feature type="transmembrane region" description="Helical" evidence="5">
    <location>
        <begin position="213"/>
        <end position="233"/>
    </location>
</feature>
<organism evidence="8">
    <name type="scientific">Schistocephalus solidus</name>
    <name type="common">Tapeworm</name>
    <dbReference type="NCBI Taxonomy" id="70667"/>
    <lineage>
        <taxon>Eukaryota</taxon>
        <taxon>Metazoa</taxon>
        <taxon>Spiralia</taxon>
        <taxon>Lophotrochozoa</taxon>
        <taxon>Platyhelminthes</taxon>
        <taxon>Cestoda</taxon>
        <taxon>Eucestoda</taxon>
        <taxon>Diphyllobothriidea</taxon>
        <taxon>Diphyllobothriidae</taxon>
        <taxon>Schistocephalus</taxon>
    </lineage>
</organism>
<reference evidence="8" key="1">
    <citation type="submission" date="2016-06" db="UniProtKB">
        <authorList>
            <consortium name="WormBaseParasite"/>
        </authorList>
    </citation>
    <scope>IDENTIFICATION</scope>
</reference>
<dbReference type="Proteomes" id="UP000275846">
    <property type="component" value="Unassembled WGS sequence"/>
</dbReference>
<sequence>MFSLRKQRRVLIIFYVLSVVSFGFYVGSIYTCQIGVIFFAMFLLGEFWAFSNVPAHGVTIAESIVDPTGLQSVEGSHLTLKSPHGNFSKVRAARVRQGFTLCTLICRLVSHASSAGLACFGVYHHVLFSPWGPRLYCGSRLRNSSRRWLNEDQLDPWSNPRPSQVVLGGGCLAALRVLEKLLQRFFQSGFLPLGFEYAAEITYPANEGLSSGLLNMTAHIIGIFLTLVSTVLINQYDGLAANLFMLVTMVLAAIPTFFLKDDLKRQRAQQKVKELSEPDLSVYEAV</sequence>
<keyword evidence="2 5" id="KW-0812">Transmembrane</keyword>
<dbReference type="InterPro" id="IPR036259">
    <property type="entry name" value="MFS_trans_sf"/>
</dbReference>
<dbReference type="Gene3D" id="1.20.1250.20">
    <property type="entry name" value="MFS general substrate transporter like domains"/>
    <property type="match status" value="1"/>
</dbReference>
<proteinExistence type="predicted"/>
<dbReference type="STRING" id="70667.A0A183T542"/>
<evidence type="ECO:0000256" key="5">
    <source>
        <dbReference type="SAM" id="Phobius"/>
    </source>
</evidence>
<feature type="transmembrane region" description="Helical" evidence="5">
    <location>
        <begin position="12"/>
        <end position="30"/>
    </location>
</feature>
<dbReference type="GO" id="GO:0016020">
    <property type="term" value="C:membrane"/>
    <property type="evidence" value="ECO:0007669"/>
    <property type="project" value="UniProtKB-SubCell"/>
</dbReference>
<keyword evidence="4 5" id="KW-0472">Membrane</keyword>
<name>A0A183T542_SCHSO</name>
<keyword evidence="3 5" id="KW-1133">Transmembrane helix</keyword>
<dbReference type="WBParaSite" id="SSLN_0001203501-mRNA-1">
    <property type="protein sequence ID" value="SSLN_0001203501-mRNA-1"/>
    <property type="gene ID" value="SSLN_0001203501"/>
</dbReference>
<keyword evidence="7" id="KW-1185">Reference proteome</keyword>
<evidence type="ECO:0000313" key="6">
    <source>
        <dbReference type="EMBL" id="VDL97975.1"/>
    </source>
</evidence>
<feature type="transmembrane region" description="Helical" evidence="5">
    <location>
        <begin position="239"/>
        <end position="259"/>
    </location>
</feature>
<feature type="transmembrane region" description="Helical" evidence="5">
    <location>
        <begin position="36"/>
        <end position="53"/>
    </location>
</feature>
<protein>
    <submittedName>
        <fullName evidence="8">MFS domain-containing protein</fullName>
    </submittedName>
</protein>
<gene>
    <name evidence="6" type="ORF">SSLN_LOCUS11590</name>
</gene>